<evidence type="ECO:0000256" key="2">
    <source>
        <dbReference type="ARBA" id="ARBA00023125"/>
    </source>
</evidence>
<dbReference type="PROSITE" id="PS01124">
    <property type="entry name" value="HTH_ARAC_FAMILY_2"/>
    <property type="match status" value="1"/>
</dbReference>
<keyword evidence="1" id="KW-0805">Transcription regulation</keyword>
<dbReference type="InterPro" id="IPR000589">
    <property type="entry name" value="Ribosomal_uS15"/>
</dbReference>
<dbReference type="PROSITE" id="PS00362">
    <property type="entry name" value="RIBOSOMAL_S15"/>
    <property type="match status" value="1"/>
</dbReference>
<dbReference type="SMART" id="SM00342">
    <property type="entry name" value="HTH_ARAC"/>
    <property type="match status" value="1"/>
</dbReference>
<accession>A0A090ZFH4</accession>
<sequence>MKSFYQNWKLDPELPMNIFRSQNLSFYPHFHAEIEIIYVESGSLLIGVNEEKRQVKQGDIVICSSSDIHSFDSRDQPSQVLILLFKPEWISPVKGWPQDFRFTSPFISDKDPRFQPIKPCLDRILQERAAGRPGYQMLMKAGVLEVCGTLLRHLQTRRLDTGAKEKLESRRARIQQILSYIEEHYHEELNVSFMSQQFHMEPSHFSRTFKSAIGMNFKTYLNSIRVLTAEQKLLTSDLSIMEIALDCGFTSIRTFNRVFKELRGYIPSTLRNSGP</sequence>
<dbReference type="GeneID" id="77006034"/>
<reference evidence="5 6" key="1">
    <citation type="submission" date="2014-04" db="EMBL/GenBank/DDBJ databases">
        <authorList>
            <person name="Bishop-Lilly K.A."/>
            <person name="Broomall S.M."/>
            <person name="Chain P.S."/>
            <person name="Chertkov O."/>
            <person name="Coyne S.R."/>
            <person name="Daligault H.E."/>
            <person name="Davenport K.W."/>
            <person name="Erkkila T."/>
            <person name="Frey K.G."/>
            <person name="Gibbons H.S."/>
            <person name="Gu W."/>
            <person name="Jaissle J."/>
            <person name="Johnson S.L."/>
            <person name="Koroleva G.I."/>
            <person name="Ladner J.T."/>
            <person name="Lo C.-C."/>
            <person name="Minogue T.D."/>
            <person name="Munk C."/>
            <person name="Palacios G.F."/>
            <person name="Redden C.L."/>
            <person name="Rosenzweig C.N."/>
            <person name="Scholz M.B."/>
            <person name="Teshima H."/>
            <person name="Xu Y."/>
        </authorList>
    </citation>
    <scope>NUCLEOTIDE SEQUENCE [LARGE SCALE GENOMIC DNA]</scope>
    <source>
        <strain evidence="5 6">8244</strain>
    </source>
</reference>
<dbReference type="Proteomes" id="UP000029278">
    <property type="component" value="Unassembled WGS sequence"/>
</dbReference>
<dbReference type="GO" id="GO:0006412">
    <property type="term" value="P:translation"/>
    <property type="evidence" value="ECO:0007669"/>
    <property type="project" value="InterPro"/>
</dbReference>
<dbReference type="RefSeq" id="WP_036621157.1">
    <property type="nucleotide sequence ID" value="NZ_BGML01000005.1"/>
</dbReference>
<dbReference type="GO" id="GO:0043565">
    <property type="term" value="F:sequence-specific DNA binding"/>
    <property type="evidence" value="ECO:0007669"/>
    <property type="project" value="InterPro"/>
</dbReference>
<proteinExistence type="predicted"/>
<protein>
    <submittedName>
        <fullName evidence="5">Cupin domain protein</fullName>
    </submittedName>
</protein>
<evidence type="ECO:0000313" key="5">
    <source>
        <dbReference type="EMBL" id="KFN10054.1"/>
    </source>
</evidence>
<dbReference type="STRING" id="44252.DJ90_553"/>
<keyword evidence="2" id="KW-0238">DNA-binding</keyword>
<keyword evidence="6" id="KW-1185">Reference proteome</keyword>
<dbReference type="Pfam" id="PF02311">
    <property type="entry name" value="AraC_binding"/>
    <property type="match status" value="1"/>
</dbReference>
<dbReference type="PATRIC" id="fig|44252.3.peg.1794"/>
<dbReference type="InterPro" id="IPR018060">
    <property type="entry name" value="HTH_AraC"/>
</dbReference>
<dbReference type="Gene3D" id="2.60.120.10">
    <property type="entry name" value="Jelly Rolls"/>
    <property type="match status" value="1"/>
</dbReference>
<dbReference type="PANTHER" id="PTHR43280">
    <property type="entry name" value="ARAC-FAMILY TRANSCRIPTIONAL REGULATOR"/>
    <property type="match status" value="1"/>
</dbReference>
<organism evidence="5 6">
    <name type="scientific">Paenibacillus macerans</name>
    <name type="common">Bacillus macerans</name>
    <dbReference type="NCBI Taxonomy" id="44252"/>
    <lineage>
        <taxon>Bacteria</taxon>
        <taxon>Bacillati</taxon>
        <taxon>Bacillota</taxon>
        <taxon>Bacilli</taxon>
        <taxon>Bacillales</taxon>
        <taxon>Paenibacillaceae</taxon>
        <taxon>Paenibacillus</taxon>
    </lineage>
</organism>
<dbReference type="SUPFAM" id="SSF51215">
    <property type="entry name" value="Regulatory protein AraC"/>
    <property type="match status" value="1"/>
</dbReference>
<gene>
    <name evidence="5" type="ORF">DJ90_553</name>
</gene>
<dbReference type="EMBL" id="JMQA01000020">
    <property type="protein sequence ID" value="KFN10054.1"/>
    <property type="molecule type" value="Genomic_DNA"/>
</dbReference>
<evidence type="ECO:0000256" key="3">
    <source>
        <dbReference type="ARBA" id="ARBA00023163"/>
    </source>
</evidence>
<dbReference type="PANTHER" id="PTHR43280:SF34">
    <property type="entry name" value="ARAC-FAMILY TRANSCRIPTIONAL REGULATOR"/>
    <property type="match status" value="1"/>
</dbReference>
<dbReference type="SUPFAM" id="SSF46689">
    <property type="entry name" value="Homeodomain-like"/>
    <property type="match status" value="2"/>
</dbReference>
<evidence type="ECO:0000256" key="1">
    <source>
        <dbReference type="ARBA" id="ARBA00023015"/>
    </source>
</evidence>
<evidence type="ECO:0000313" key="6">
    <source>
        <dbReference type="Proteomes" id="UP000029278"/>
    </source>
</evidence>
<dbReference type="InterPro" id="IPR009057">
    <property type="entry name" value="Homeodomain-like_sf"/>
</dbReference>
<dbReference type="Gene3D" id="1.10.10.60">
    <property type="entry name" value="Homeodomain-like"/>
    <property type="match status" value="2"/>
</dbReference>
<name>A0A090ZFH4_PAEMA</name>
<dbReference type="GO" id="GO:0003735">
    <property type="term" value="F:structural constituent of ribosome"/>
    <property type="evidence" value="ECO:0007669"/>
    <property type="project" value="InterPro"/>
</dbReference>
<dbReference type="GO" id="GO:0003700">
    <property type="term" value="F:DNA-binding transcription factor activity"/>
    <property type="evidence" value="ECO:0007669"/>
    <property type="project" value="InterPro"/>
</dbReference>
<dbReference type="InterPro" id="IPR037923">
    <property type="entry name" value="HTH-like"/>
</dbReference>
<keyword evidence="3" id="KW-0804">Transcription</keyword>
<dbReference type="CDD" id="cd02208">
    <property type="entry name" value="cupin_RmlC-like"/>
    <property type="match status" value="1"/>
</dbReference>
<evidence type="ECO:0000259" key="4">
    <source>
        <dbReference type="PROSITE" id="PS01124"/>
    </source>
</evidence>
<comment type="caution">
    <text evidence="5">The sequence shown here is derived from an EMBL/GenBank/DDBJ whole genome shotgun (WGS) entry which is preliminary data.</text>
</comment>
<dbReference type="HOGENOM" id="CLU_000445_88_3_9"/>
<dbReference type="Pfam" id="PF12833">
    <property type="entry name" value="HTH_18"/>
    <property type="match status" value="1"/>
</dbReference>
<dbReference type="InterPro" id="IPR014710">
    <property type="entry name" value="RmlC-like_jellyroll"/>
</dbReference>
<feature type="domain" description="HTH araC/xylS-type" evidence="4">
    <location>
        <begin position="175"/>
        <end position="273"/>
    </location>
</feature>
<dbReference type="InterPro" id="IPR003313">
    <property type="entry name" value="AraC-bd"/>
</dbReference>
<dbReference type="GO" id="GO:0005840">
    <property type="term" value="C:ribosome"/>
    <property type="evidence" value="ECO:0007669"/>
    <property type="project" value="InterPro"/>
</dbReference>
<dbReference type="AlphaFoldDB" id="A0A090ZFH4"/>